<dbReference type="Pfam" id="PF13193">
    <property type="entry name" value="AMP-binding_C"/>
    <property type="match status" value="3"/>
</dbReference>
<dbReference type="NCBIfam" id="NF003417">
    <property type="entry name" value="PRK04813.1"/>
    <property type="match status" value="3"/>
</dbReference>
<keyword evidence="2" id="KW-0596">Phosphopantetheine</keyword>
<dbReference type="Gene3D" id="3.30.559.30">
    <property type="entry name" value="Nonribosomal peptide synthetase, condensation domain"/>
    <property type="match status" value="6"/>
</dbReference>
<dbReference type="Gene3D" id="3.30.559.10">
    <property type="entry name" value="Chloramphenicol acetyltransferase-like domain"/>
    <property type="match status" value="5"/>
</dbReference>
<protein>
    <submittedName>
        <fullName evidence="7">Amino acid adenylation domain-containing protein</fullName>
    </submittedName>
</protein>
<proteinExistence type="predicted"/>
<gene>
    <name evidence="7" type="ORF">ACFQS9_11460</name>
</gene>
<dbReference type="Pfam" id="PF00550">
    <property type="entry name" value="PP-binding"/>
    <property type="match status" value="3"/>
</dbReference>
<dbReference type="InterPro" id="IPR020845">
    <property type="entry name" value="AMP-binding_CS"/>
</dbReference>
<comment type="cofactor">
    <cofactor evidence="1">
        <name>pantetheine 4'-phosphate</name>
        <dbReference type="ChEBI" id="CHEBI:47942"/>
    </cofactor>
</comment>
<dbReference type="Gene3D" id="3.30.300.30">
    <property type="match status" value="3"/>
</dbReference>
<keyword evidence="4" id="KW-0677">Repeat</keyword>
<dbReference type="InterPro" id="IPR036736">
    <property type="entry name" value="ACP-like_sf"/>
</dbReference>
<dbReference type="Gene3D" id="3.40.50.12780">
    <property type="entry name" value="N-terminal domain of ligase-like"/>
    <property type="match status" value="1"/>
</dbReference>
<dbReference type="Gene3D" id="3.40.50.980">
    <property type="match status" value="4"/>
</dbReference>
<dbReference type="PANTHER" id="PTHR45527:SF1">
    <property type="entry name" value="FATTY ACID SYNTHASE"/>
    <property type="match status" value="1"/>
</dbReference>
<sequence>MDSARSTGRNARDVPAEAFPLSSAQRGMWLAQKLAPEVPICVAQYVEIHGDLDLDLLNAASITAGREFQSPYLRFFEADGEPFQALDPTIDNSAGYVDFRGAPDPTAAAHAWMARDYATPLDPSRDRVVESSILQVGERDYLWYSRIHHVALDGYAGMTLVNRIAALYTAASERREPEPNPAADLQTLFSIDQRYRSSSRFESDRAYWTQRVESYGGDTTLSSVVAPAVAHSTLEVATLSADAAQRLQQSEDIFGAPAAALVIAAFSCYLSRMTGTDRVLINLPVSGRTTATLQQSGGMLVSVAPLQLDVLPDDTLDTATHRAKLEVMGALRHQRFTLEDIRRETLAPGSARRLSAPMVNVMLFRPRIVLGDLVGEFHVVTSGPVEDLLVNVYRSGTPERTVLEFRGNPNRYRADEIRTHHRAFIALLEEFLAADPDARVAALHPASAARGAHRRREVAQLEYWTTTLAGLPEQPALATDHPRPTVRPTPDDRIEVHIGAELHGRIRRLGGEVFPVAHAALAALLARLSGTGDIVLATPAHDRPIVLRTEVDGTRTFADLLARVRGTTLAASENADVPFERILAALARSPADPPPFQVGLECTADGGSSAAAAGRYGEYEPDLRLTCAERWDSAGIPAGIDLTVTFATALFEPTTVRRFADRLVRVLDAATAHPGTPVGDLHFLGPTDLAGLVPARGDPGITARSFPDLLADAASLAPGAVALSELGRDITYRELDLRSNQLARMLIDRGARAETFVALALPRSIEFVLSVWAVAKSGAGFVPVDPTYPADRIAHLLTDSGAVLGLTTDAHRARLPDSVPWIELGAAAVEDRIRSCSRSVLTDSDRRSPLLLDHPAYLIYTSGSTGMPKGVVVTHRGLADLATQQREALVVTPDARVAHFASPSFDAALFELLTALSAGARVVVIPPNVFGGSELSRLLIQASVSHAILTPTTLATLDDRGLGSLRSLAIAGEACPPDLVARWAPARRVVNAYGPTEATIMSNLSAPLTSGGPVTIGGPTRGFSAVVLDERLHPVAPGIPGELYLAGPALARGYHRRAALTAARFVADPHGAPGERIYRTGDLVRWRVGASGTVPTLEYLGRSDFQVKVRGFRIELGEIDAALSGHSSVRFAATVGRPDPSGDMALVSYVLPATGARLDMADLNQHLAGILPRHMLPAAIVELDRIPRTTSGKLDRRALPEPHFERPSGGRLPCTPTERTIATVLATVLGNDSIAVDDNYFDLGGNSLTATRVVARLNAALDVDVGVQELFESPTVAALAARIEQSGVHGRARPVLGRAPRPAQLPLSPAQQRMWFINQYDTGSPAYNIPLIVRLRGHLDTPALLAAITDVIERHESLRTVYPTSDDGPHQVIVAAAVAVPDLTPVSVDAADLADQLERICSSGFDVSAAPPLRGGLFRLSETDHVLALVVHHIAADGASAGPLAADVSVAYAARTAGHPPSWAPLEVQYVDYTLWQRELLGSETDPDSVASRQLDYWTATLAGLPESLALPTDRPRPERQSLRGATLEFRIDPELHAALRALSRRHTSTLFMTVHAALASLLARLSGSGDISIGTPVAGRGEQALDHLVGMFVNTLVLRTRLDPAISFAETLGRTRDTDLAAFGHADLPFERLVEVLDPQRSTAHTPLFQVLLEFQNILPGDATPVGLERHGLELPDLDITPIAHDQATAKFELQVSLAEQFDGSGAPAGIRAGLRFATDLYDRSTMRALADRFVRVLETVTADPEVSIGDIEILDEAERSALLARWDSPGTEMAAGTLAERFAAMAARSPEAPAVSDAHHTLTYGDLASRVNRLARLLTSRGIGPETVVAVALPRSIDYVAVLIAVATAKGCAVPVDVTWPGDRIASVLADAEPGSVISTRAVAADLPLTGRQTLLLDAPDTVAELAGLSGLPVAEAATLPDAVAYLVYTAGSTARPKPVSITHRGVLAAFADTRSRFGFDSSDTWAMTHSHSSDRSVWELWGALLHGGRLVIVDYDTARSPARLRALLRRERVTVLSQTPTAFGVLAGGPESQDNPGGPALRLVLLSGEALDTELAARWARSARELVVGYGSVETVGTIAHSGVDPASRTALLPAPGRRIAILDRRLRLVPPGVEGEMYVGGAQLARGYHRRSGATAARFVASPFGAPGEHMFRTGDLARWTPDGGIEILARCDFAPRLRGYRIDLRQIDAALTGLPAVAAAATLDHTELSGVITLVSYVALAPGRALEPAAVIEFARTLLPAHLVPAAVVVLDDLPRNQDGRVDRARLPVPEFVAHAAEFRAPRTPLEESVAEVFAQVLGREGFATGRIGLDDNFFELGGTSLIATKVVARINAALGTGIGVRSLFEAPTVETLSRAIAESGPTPGRPRLRARRRPDRVPVSFAQQRMWFINQYDTSSPTYNTAMAVRIEGALDTDALCASVADVVDRHETLRTIYPLVDGSPVQVVLPAGASVLSAPIPVSNDDDLRARILQVASAGFDVSTQVPLRASLFQLSPTEHVLAVAIHHIASDGSSLGPLARDVAAAYAARTGGRDPDWPPLPVQYADYTLWQRAVLGSSSNPNSLMSTQIRYWAQTLSGAPEVIALPTDRPRTPQRSARGDQVKFAVDAAAHRRAVEIAHEHGSTVFMVAHAALAILLSRLGESEDISIGTPIAGRGDAALDGLVGMFVNTLVLRTRVDPSASFGDLLEQVRETDLSAFAHADVPFERVVEVLNPSRSMAYSPLFQVMLEFRHRERARLELPGLSVTITGIDSRTANFDLQLALSENVDQAGTPQGLSAEFVFATDLFDQPTARRFADRFVRIIEAVTSDPEGAIGDIDLVSADEHAAFVPAVGAASAEPMPLPDLLAAAAPGATAIVCGGREVSYGEVDARSNRLARLLIAAGVGPESVVALVMPRSIESVLSVWATAKAGAAFMPVDPTYPLDRIERMLADSGAGVTLTMNAHRGHSPNGVPWLSLDDPVVAARMATLSDAPLTDADRPRPLHPDHPAYLIYTSGSTGLPKGVLVTHRGLANLMADVRRRFGLTGTSRTLHFASPSFDASILEMAMAWSAGATMVIAPPGIIGGAELSRLLSAERVTHAFVTPAALASVDPSGLEELVCVATGGETCPPGLVRQWGAERAFFNCFGPTETTVVSSVSAPLVPGDQISIGSPSMGFTEILLDARLRAVPEGVPGELYISGPGLARGYLGRSALTSTRFVANPYRRGERMYRTGDIARWTKTPGRDGHSLEHLGRSDFQVKIRGHRVEPGEIESTLLRHDRISDAIVVARGGRLCAYVVADSGNAPGGSSPDPADILESLRTTLPSYLVPSTLTILDELPRTATGMVDRIALIAPEMPTGAATAREPATQVEATLAGVFAEVLGLDAVGVDDSFFALGGDSIMSIQLVARANMAGVHLTPRDVFEHRTIARLAAMAESSARNQLPELSEPPDYGIGEIPLTPIVRWILEHGSPFGRLSQAVLLTLPTGITRPDLERTVQAVLDHHDMLRATLLPTTPDTEAGMQVQPPGTIDATTILHRIPVDTTTGPAFTTLATTEMESAADRLDPTTGTMIQLVWFDTGTTGRLLIVAHHLIIDGVSWRILISDLATAHTHIHAGHTPHLPPTGTSMRRWAHALTDTATTRTHELDLWRHILTTPDPPLGPRPLDPQLDTHATTDTITTTLPTDTTTTLLTTLPNAFHTTVDTALLTALALAITQWRHHHGHLTPHTLINLENHGREENALPGADLTRTIGWFTTITPTRLDLTGIDLHNAHTNGPAATTALKTIKEQLHTIPDHGIGYGQLRYLNPHTTHQLQHLPTPQITFNYLGRITATADHRHPAMWMPVEEAALTGTQNSDMPASAALSINAATVGSPNDQQLRATWSFATGVLTAADVTDIAELWTTALTTLADQSHTGGHTPSDFDLVHLDQPTIENLEHRYPTLTDIWSLSPLQAGLLYHSELSKEATDAYTVQLVLTLTDTIDPTRIHHAGQTLLDRHPNLRAAFTHTPDGQPVQIITDHTELPWTETDLTHLDPALRENTFHTITDTDRATGFDPSHPPLLRLHLIKTGTDEHRLVITNHHLLLDGWSTPLLLSELLTLYTRDGDTTALRRVTPYRDYLTWLAGQDNATSVTAWSRALAGIDAPTMLPGIDRTRTSSGPPAEWVTSLGTDQTDALRAVARDHNLTLNTIVQTAWAIVLGTMTSRTDVVFGTTVSGRPPHIPGIETMI</sequence>
<dbReference type="SUPFAM" id="SSF47336">
    <property type="entry name" value="ACP-like"/>
    <property type="match status" value="3"/>
</dbReference>
<dbReference type="InterPro" id="IPR020806">
    <property type="entry name" value="PKS_PP-bd"/>
</dbReference>
<dbReference type="EMBL" id="JBHTCS010000013">
    <property type="protein sequence ID" value="MFC7448504.1"/>
    <property type="molecule type" value="Genomic_DNA"/>
</dbReference>
<dbReference type="SUPFAM" id="SSF56801">
    <property type="entry name" value="Acetyl-CoA synthetase-like"/>
    <property type="match status" value="3"/>
</dbReference>
<feature type="domain" description="Carrier" evidence="6">
    <location>
        <begin position="2286"/>
        <end position="2366"/>
    </location>
</feature>
<dbReference type="NCBIfam" id="TIGR01733">
    <property type="entry name" value="AA-adenyl-dom"/>
    <property type="match status" value="3"/>
</dbReference>
<dbReference type="SMART" id="SM00823">
    <property type="entry name" value="PKS_PP"/>
    <property type="match status" value="3"/>
</dbReference>
<dbReference type="Proteomes" id="UP001596484">
    <property type="component" value="Unassembled WGS sequence"/>
</dbReference>
<keyword evidence="5" id="KW-0045">Antibiotic biosynthesis</keyword>
<dbReference type="CDD" id="cd19540">
    <property type="entry name" value="LCL_NRPS-like"/>
    <property type="match status" value="2"/>
</dbReference>
<accession>A0ABW2RYA4</accession>
<evidence type="ECO:0000313" key="8">
    <source>
        <dbReference type="Proteomes" id="UP001596484"/>
    </source>
</evidence>
<keyword evidence="8" id="KW-1185">Reference proteome</keyword>
<dbReference type="NCBIfam" id="TIGR01720">
    <property type="entry name" value="NRPS-para261"/>
    <property type="match status" value="1"/>
</dbReference>
<feature type="domain" description="Carrier" evidence="6">
    <location>
        <begin position="1212"/>
        <end position="1287"/>
    </location>
</feature>
<name>A0ABW2RYA4_9NOCA</name>
<feature type="non-terminal residue" evidence="7">
    <location>
        <position position="4212"/>
    </location>
</feature>
<dbReference type="Gene3D" id="2.30.38.10">
    <property type="entry name" value="Luciferase, Domain 3"/>
    <property type="match status" value="2"/>
</dbReference>
<dbReference type="InterPro" id="IPR010071">
    <property type="entry name" value="AA_adenyl_dom"/>
</dbReference>
<reference evidence="8" key="1">
    <citation type="journal article" date="2019" name="Int. J. Syst. Evol. Microbiol.">
        <title>The Global Catalogue of Microorganisms (GCM) 10K type strain sequencing project: providing services to taxonomists for standard genome sequencing and annotation.</title>
        <authorList>
            <consortium name="The Broad Institute Genomics Platform"/>
            <consortium name="The Broad Institute Genome Sequencing Center for Infectious Disease"/>
            <person name="Wu L."/>
            <person name="Ma J."/>
        </authorList>
    </citation>
    <scope>NUCLEOTIDE SEQUENCE [LARGE SCALE GENOMIC DNA]</scope>
    <source>
        <strain evidence="8">ICMP 19430</strain>
    </source>
</reference>
<dbReference type="RefSeq" id="WP_378404645.1">
    <property type="nucleotide sequence ID" value="NZ_JBHTCS010000013.1"/>
</dbReference>
<dbReference type="PROSITE" id="PS00455">
    <property type="entry name" value="AMP_BINDING"/>
    <property type="match status" value="2"/>
</dbReference>
<dbReference type="InterPro" id="IPR023213">
    <property type="entry name" value="CAT-like_dom_sf"/>
</dbReference>
<dbReference type="SUPFAM" id="SSF52777">
    <property type="entry name" value="CoA-dependent acyltransferases"/>
    <property type="match status" value="11"/>
</dbReference>
<dbReference type="PROSITE" id="PS00012">
    <property type="entry name" value="PHOSPHOPANTETHEINE"/>
    <property type="match status" value="2"/>
</dbReference>
<keyword evidence="3" id="KW-0597">Phosphoprotein</keyword>
<dbReference type="InterPro" id="IPR009081">
    <property type="entry name" value="PP-bd_ACP"/>
</dbReference>
<evidence type="ECO:0000256" key="5">
    <source>
        <dbReference type="ARBA" id="ARBA00023194"/>
    </source>
</evidence>
<evidence type="ECO:0000256" key="3">
    <source>
        <dbReference type="ARBA" id="ARBA00022553"/>
    </source>
</evidence>
<organism evidence="7 8">
    <name type="scientific">Rhodococcus daqingensis</name>
    <dbReference type="NCBI Taxonomy" id="2479363"/>
    <lineage>
        <taxon>Bacteria</taxon>
        <taxon>Bacillati</taxon>
        <taxon>Actinomycetota</taxon>
        <taxon>Actinomycetes</taxon>
        <taxon>Mycobacteriales</taxon>
        <taxon>Nocardiaceae</taxon>
        <taxon>Rhodococcus</taxon>
    </lineage>
</organism>
<comment type="caution">
    <text evidence="7">The sequence shown here is derived from an EMBL/GenBank/DDBJ whole genome shotgun (WGS) entry which is preliminary data.</text>
</comment>
<dbReference type="PROSITE" id="PS50075">
    <property type="entry name" value="CARRIER"/>
    <property type="match status" value="3"/>
</dbReference>
<dbReference type="InterPro" id="IPR025110">
    <property type="entry name" value="AMP-bd_C"/>
</dbReference>
<evidence type="ECO:0000313" key="7">
    <source>
        <dbReference type="EMBL" id="MFC7448504.1"/>
    </source>
</evidence>
<dbReference type="InterPro" id="IPR000873">
    <property type="entry name" value="AMP-dep_synth/lig_dom"/>
</dbReference>
<evidence type="ECO:0000256" key="1">
    <source>
        <dbReference type="ARBA" id="ARBA00001957"/>
    </source>
</evidence>
<dbReference type="InterPro" id="IPR045851">
    <property type="entry name" value="AMP-bd_C_sf"/>
</dbReference>
<dbReference type="Gene3D" id="1.10.1200.10">
    <property type="entry name" value="ACP-like"/>
    <property type="match status" value="3"/>
</dbReference>
<evidence type="ECO:0000259" key="6">
    <source>
        <dbReference type="PROSITE" id="PS50075"/>
    </source>
</evidence>
<dbReference type="InterPro" id="IPR042099">
    <property type="entry name" value="ANL_N_sf"/>
</dbReference>
<dbReference type="InterPro" id="IPR010060">
    <property type="entry name" value="NRPS_synth"/>
</dbReference>
<dbReference type="Pfam" id="PF00668">
    <property type="entry name" value="Condensation"/>
    <property type="match status" value="6"/>
</dbReference>
<dbReference type="PANTHER" id="PTHR45527">
    <property type="entry name" value="NONRIBOSOMAL PEPTIDE SYNTHETASE"/>
    <property type="match status" value="1"/>
</dbReference>
<dbReference type="SMART" id="SM01294">
    <property type="entry name" value="PKS_PP_betabranch"/>
    <property type="match status" value="1"/>
</dbReference>
<evidence type="ECO:0000256" key="4">
    <source>
        <dbReference type="ARBA" id="ARBA00022737"/>
    </source>
</evidence>
<dbReference type="Pfam" id="PF00501">
    <property type="entry name" value="AMP-binding"/>
    <property type="match status" value="3"/>
</dbReference>
<feature type="domain" description="Carrier" evidence="6">
    <location>
        <begin position="3349"/>
        <end position="3423"/>
    </location>
</feature>
<dbReference type="InterPro" id="IPR001242">
    <property type="entry name" value="Condensation_dom"/>
</dbReference>
<dbReference type="InterPro" id="IPR006162">
    <property type="entry name" value="Ppantetheine_attach_site"/>
</dbReference>
<evidence type="ECO:0000256" key="2">
    <source>
        <dbReference type="ARBA" id="ARBA00022450"/>
    </source>
</evidence>